<comment type="caution">
    <text evidence="12">The sequence shown here is derived from an EMBL/GenBank/DDBJ whole genome shotgun (WGS) entry which is preliminary data.</text>
</comment>
<evidence type="ECO:0000256" key="2">
    <source>
        <dbReference type="ARBA" id="ARBA00007069"/>
    </source>
</evidence>
<dbReference type="NCBIfam" id="TIGR02138">
    <property type="entry name" value="phosphate_pstC"/>
    <property type="match status" value="1"/>
</dbReference>
<evidence type="ECO:0000256" key="7">
    <source>
        <dbReference type="ARBA" id="ARBA00022989"/>
    </source>
</evidence>
<keyword evidence="8 9" id="KW-0472">Membrane</keyword>
<organism evidence="12 13">
    <name type="scientific">Levilinea saccharolytica</name>
    <dbReference type="NCBI Taxonomy" id="229921"/>
    <lineage>
        <taxon>Bacteria</taxon>
        <taxon>Bacillati</taxon>
        <taxon>Chloroflexota</taxon>
        <taxon>Anaerolineae</taxon>
        <taxon>Anaerolineales</taxon>
        <taxon>Anaerolineaceae</taxon>
        <taxon>Levilinea</taxon>
    </lineage>
</organism>
<comment type="subcellular location">
    <subcellularLocation>
        <location evidence="1 9">Cell membrane</location>
        <topology evidence="1 9">Multi-pass membrane protein</topology>
    </subcellularLocation>
</comment>
<dbReference type="CDD" id="cd06261">
    <property type="entry name" value="TM_PBP2"/>
    <property type="match status" value="1"/>
</dbReference>
<dbReference type="AlphaFoldDB" id="A0A0N8GSQ4"/>
<dbReference type="InterPro" id="IPR011864">
    <property type="entry name" value="Phosphate_PstC"/>
</dbReference>
<feature type="transmembrane region" description="Helical" evidence="9">
    <location>
        <begin position="270"/>
        <end position="295"/>
    </location>
</feature>
<name>A0A0N8GSQ4_9CHLR</name>
<dbReference type="GO" id="GO:0005886">
    <property type="term" value="C:plasma membrane"/>
    <property type="evidence" value="ECO:0007669"/>
    <property type="project" value="UniProtKB-SubCell"/>
</dbReference>
<evidence type="ECO:0000259" key="11">
    <source>
        <dbReference type="PROSITE" id="PS50928"/>
    </source>
</evidence>
<dbReference type="InterPro" id="IPR051124">
    <property type="entry name" value="Phosphate_Transport_Permease"/>
</dbReference>
<evidence type="ECO:0000256" key="4">
    <source>
        <dbReference type="ARBA" id="ARBA00022475"/>
    </source>
</evidence>
<comment type="function">
    <text evidence="10">Part of the binding-protein-dependent transport system for phosphate; probably responsible for the translocation of the substrate across the membrane.</text>
</comment>
<dbReference type="PANTHER" id="PTHR30425:SF1">
    <property type="entry name" value="PHOSPHATE TRANSPORT SYSTEM PERMEASE PROTEIN PSTC"/>
    <property type="match status" value="1"/>
</dbReference>
<dbReference type="PANTHER" id="PTHR30425">
    <property type="entry name" value="PHOSPHATE TRANSPORT SYSTEM PERMEASE PROTEIN PST"/>
    <property type="match status" value="1"/>
</dbReference>
<feature type="transmembrane region" description="Helical" evidence="9">
    <location>
        <begin position="227"/>
        <end position="250"/>
    </location>
</feature>
<evidence type="ECO:0000256" key="8">
    <source>
        <dbReference type="ARBA" id="ARBA00023136"/>
    </source>
</evidence>
<feature type="transmembrane region" description="Helical" evidence="9">
    <location>
        <begin position="74"/>
        <end position="103"/>
    </location>
</feature>
<reference evidence="12 13" key="1">
    <citation type="submission" date="2015-07" db="EMBL/GenBank/DDBJ databases">
        <title>Genome sequence of Levilinea saccharolytica DSM 16555.</title>
        <authorList>
            <person name="Hemp J."/>
            <person name="Ward L.M."/>
            <person name="Pace L.A."/>
            <person name="Fischer W.W."/>
        </authorList>
    </citation>
    <scope>NUCLEOTIDE SEQUENCE [LARGE SCALE GENOMIC DNA]</scope>
    <source>
        <strain evidence="12 13">KIBI-1</strain>
    </source>
</reference>
<dbReference type="Pfam" id="PF00528">
    <property type="entry name" value="BPD_transp_1"/>
    <property type="match status" value="1"/>
</dbReference>
<evidence type="ECO:0000256" key="5">
    <source>
        <dbReference type="ARBA" id="ARBA00022592"/>
    </source>
</evidence>
<proteinExistence type="inferred from homology"/>
<dbReference type="STRING" id="229921.ADN01_03490"/>
<dbReference type="PATRIC" id="fig|229921.5.peg.3081"/>
<dbReference type="InterPro" id="IPR000515">
    <property type="entry name" value="MetI-like"/>
</dbReference>
<keyword evidence="5 10" id="KW-0592">Phosphate transport</keyword>
<feature type="domain" description="ABC transmembrane type-1" evidence="11">
    <location>
        <begin position="78"/>
        <end position="292"/>
    </location>
</feature>
<sequence length="308" mass="32846">MTSSNPSLESTRPPARRTEWIITLLIRVAGYLSIFYVALISLFLLKEGLPALTDVPLSSLAGKFWYPIEGYYSLWPLIFGSLTVTLGAALFAVPLGLGTAIFLSEVAPKWVKETLKPLVELLAGLPSVVLGFVGILVLSPFIRKAFDLPTGLTAFTGALLLGWAAIPTIVSIAEDALYGVPRSYREAALAVGATPWQVIWGVTLPAARSGVLTAVMLGIGRVIGETMAVMMVTGNAPVLPSGLGALFGPVRTMTATIASEMGEVATGSQHYQVLFLIGIVLFALSLIINITAFMVSNRRTQRVERLLS</sequence>
<evidence type="ECO:0000256" key="3">
    <source>
        <dbReference type="ARBA" id="ARBA00022448"/>
    </source>
</evidence>
<dbReference type="GO" id="GO:0005315">
    <property type="term" value="F:phosphate transmembrane transporter activity"/>
    <property type="evidence" value="ECO:0007669"/>
    <property type="project" value="InterPro"/>
</dbReference>
<keyword evidence="13" id="KW-1185">Reference proteome</keyword>
<dbReference type="GO" id="GO:0006817">
    <property type="term" value="P:phosphate ion transport"/>
    <property type="evidence" value="ECO:0007669"/>
    <property type="project" value="UniProtKB-KW"/>
</dbReference>
<dbReference type="Gene3D" id="1.10.3720.10">
    <property type="entry name" value="MetI-like"/>
    <property type="match status" value="1"/>
</dbReference>
<keyword evidence="7 9" id="KW-1133">Transmembrane helix</keyword>
<comment type="similarity">
    <text evidence="2 10">Belongs to the binding-protein-dependent transport system permease family. CysTW subfamily.</text>
</comment>
<feature type="transmembrane region" description="Helical" evidence="9">
    <location>
        <begin position="20"/>
        <end position="45"/>
    </location>
</feature>
<dbReference type="InterPro" id="IPR035906">
    <property type="entry name" value="MetI-like_sf"/>
</dbReference>
<dbReference type="Proteomes" id="UP000050501">
    <property type="component" value="Unassembled WGS sequence"/>
</dbReference>
<keyword evidence="6 9" id="KW-0812">Transmembrane</keyword>
<accession>A0A0N8GSQ4</accession>
<dbReference type="EMBL" id="LGCM01000014">
    <property type="protein sequence ID" value="KPL89946.1"/>
    <property type="molecule type" value="Genomic_DNA"/>
</dbReference>
<dbReference type="OrthoDB" id="9785113at2"/>
<keyword evidence="4 10" id="KW-1003">Cell membrane</keyword>
<protein>
    <recommendedName>
        <fullName evidence="10">Phosphate transport system permease protein</fullName>
    </recommendedName>
</protein>
<dbReference type="SUPFAM" id="SSF161098">
    <property type="entry name" value="MetI-like"/>
    <property type="match status" value="1"/>
</dbReference>
<dbReference type="RefSeq" id="WP_062416877.1">
    <property type="nucleotide sequence ID" value="NZ_DF967974.1"/>
</dbReference>
<evidence type="ECO:0000256" key="10">
    <source>
        <dbReference type="RuleBase" id="RU363054"/>
    </source>
</evidence>
<dbReference type="PROSITE" id="PS50928">
    <property type="entry name" value="ABC_TM1"/>
    <property type="match status" value="1"/>
</dbReference>
<feature type="transmembrane region" description="Helical" evidence="9">
    <location>
        <begin position="154"/>
        <end position="178"/>
    </location>
</feature>
<evidence type="ECO:0000313" key="12">
    <source>
        <dbReference type="EMBL" id="KPL89946.1"/>
    </source>
</evidence>
<feature type="transmembrane region" description="Helical" evidence="9">
    <location>
        <begin position="123"/>
        <end position="142"/>
    </location>
</feature>
<evidence type="ECO:0000256" key="6">
    <source>
        <dbReference type="ARBA" id="ARBA00022692"/>
    </source>
</evidence>
<evidence type="ECO:0000256" key="9">
    <source>
        <dbReference type="RuleBase" id="RU363032"/>
    </source>
</evidence>
<gene>
    <name evidence="12" type="ORF">ADN01_03490</name>
</gene>
<evidence type="ECO:0000313" key="13">
    <source>
        <dbReference type="Proteomes" id="UP000050501"/>
    </source>
</evidence>
<evidence type="ECO:0000256" key="1">
    <source>
        <dbReference type="ARBA" id="ARBA00004651"/>
    </source>
</evidence>
<keyword evidence="3 9" id="KW-0813">Transport</keyword>